<evidence type="ECO:0000313" key="1">
    <source>
        <dbReference type="EMBL" id="KAG9253838.1"/>
    </source>
</evidence>
<proteinExistence type="predicted"/>
<gene>
    <name evidence="1" type="ORF">F5Z01DRAFT_637053</name>
</gene>
<dbReference type="Proteomes" id="UP000887229">
    <property type="component" value="Unassembled WGS sequence"/>
</dbReference>
<comment type="caution">
    <text evidence="1">The sequence shown here is derived from an EMBL/GenBank/DDBJ whole genome shotgun (WGS) entry which is preliminary data.</text>
</comment>
<protein>
    <submittedName>
        <fullName evidence="1">Uncharacterized protein</fullName>
    </submittedName>
</protein>
<dbReference type="GeneID" id="70293155"/>
<accession>A0A9P7ZKK3</accession>
<dbReference type="AlphaFoldDB" id="A0A9P7ZKK3"/>
<dbReference type="RefSeq" id="XP_046117762.1">
    <property type="nucleotide sequence ID" value="XM_046262252.1"/>
</dbReference>
<reference evidence="1" key="1">
    <citation type="journal article" date="2021" name="IMA Fungus">
        <title>Genomic characterization of three marine fungi, including Emericellopsis atlantica sp. nov. with signatures of a generalist lifestyle and marine biomass degradation.</title>
        <authorList>
            <person name="Hagestad O.C."/>
            <person name="Hou L."/>
            <person name="Andersen J.H."/>
            <person name="Hansen E.H."/>
            <person name="Altermark B."/>
            <person name="Li C."/>
            <person name="Kuhnert E."/>
            <person name="Cox R.J."/>
            <person name="Crous P.W."/>
            <person name="Spatafora J.W."/>
            <person name="Lail K."/>
            <person name="Amirebrahimi M."/>
            <person name="Lipzen A."/>
            <person name="Pangilinan J."/>
            <person name="Andreopoulos W."/>
            <person name="Hayes R.D."/>
            <person name="Ng V."/>
            <person name="Grigoriev I.V."/>
            <person name="Jackson S.A."/>
            <person name="Sutton T.D.S."/>
            <person name="Dobson A.D.W."/>
            <person name="Rama T."/>
        </authorList>
    </citation>
    <scope>NUCLEOTIDE SEQUENCE</scope>
    <source>
        <strain evidence="1">TS7</strain>
    </source>
</reference>
<evidence type="ECO:0000313" key="2">
    <source>
        <dbReference type="Proteomes" id="UP000887229"/>
    </source>
</evidence>
<keyword evidence="2" id="KW-1185">Reference proteome</keyword>
<sequence length="310" mass="35457">MCGPCDDGDSQVLGSAVNLHEHWRLGLPAPIMHMKSLQRWGITVKAKRQLEQDIRRICISFGIPVAAIQFREQRDFLAPCDPRRWMHKRTNLHVHIATPSTLDPDSLDQDSLEIVPQYCLQLLASYNIVDVTCQIVTSLHDDSNTCKLRVICDPYEGVLHRETVQTLDGMTIKEWLDSRRQLPILGDPHAQGSCVACKLRESMVFKCKAVLRRAYEADRRSHQPWTIPYQRGPFLWWLLDGHLLFAHMDEEEMGIRVFSCSHATLDVVGARKERLHGTTIAASDCMDCWKTHEENLSEADTLVMSDDEDE</sequence>
<dbReference type="EMBL" id="MU251256">
    <property type="protein sequence ID" value="KAG9253838.1"/>
    <property type="molecule type" value="Genomic_DNA"/>
</dbReference>
<name>A0A9P7ZKK3_9HYPO</name>
<organism evidence="1 2">
    <name type="scientific">Emericellopsis atlantica</name>
    <dbReference type="NCBI Taxonomy" id="2614577"/>
    <lineage>
        <taxon>Eukaryota</taxon>
        <taxon>Fungi</taxon>
        <taxon>Dikarya</taxon>
        <taxon>Ascomycota</taxon>
        <taxon>Pezizomycotina</taxon>
        <taxon>Sordariomycetes</taxon>
        <taxon>Hypocreomycetidae</taxon>
        <taxon>Hypocreales</taxon>
        <taxon>Bionectriaceae</taxon>
        <taxon>Emericellopsis</taxon>
    </lineage>
</organism>